<sequence length="45" mass="4959">WIRCWPPRCGPTGSRGSSWSRGSSCWPSRSSATWSRCSLRSTPGS</sequence>
<feature type="compositionally biased region" description="Polar residues" evidence="1">
    <location>
        <begin position="32"/>
        <end position="45"/>
    </location>
</feature>
<feature type="non-terminal residue" evidence="2">
    <location>
        <position position="1"/>
    </location>
</feature>
<dbReference type="EMBL" id="CADCSZ010000033">
    <property type="protein sequence ID" value="CAA9219222.1"/>
    <property type="molecule type" value="Genomic_DNA"/>
</dbReference>
<evidence type="ECO:0000256" key="1">
    <source>
        <dbReference type="SAM" id="MobiDB-lite"/>
    </source>
</evidence>
<organism evidence="2">
    <name type="scientific">uncultured Acidimicrobiales bacterium</name>
    <dbReference type="NCBI Taxonomy" id="310071"/>
    <lineage>
        <taxon>Bacteria</taxon>
        <taxon>Bacillati</taxon>
        <taxon>Actinomycetota</taxon>
        <taxon>Acidimicrobiia</taxon>
        <taxon>Acidimicrobiales</taxon>
        <taxon>environmental samples</taxon>
    </lineage>
</organism>
<feature type="non-terminal residue" evidence="2">
    <location>
        <position position="45"/>
    </location>
</feature>
<feature type="compositionally biased region" description="Low complexity" evidence="1">
    <location>
        <begin position="14"/>
        <end position="31"/>
    </location>
</feature>
<evidence type="ECO:0000313" key="2">
    <source>
        <dbReference type="EMBL" id="CAA9219222.1"/>
    </source>
</evidence>
<feature type="region of interest" description="Disordered" evidence="1">
    <location>
        <begin position="1"/>
        <end position="45"/>
    </location>
</feature>
<name>A0A6J4HBY4_9ACTN</name>
<reference evidence="2" key="1">
    <citation type="submission" date="2020-02" db="EMBL/GenBank/DDBJ databases">
        <authorList>
            <person name="Meier V. D."/>
        </authorList>
    </citation>
    <scope>NUCLEOTIDE SEQUENCE</scope>
    <source>
        <strain evidence="2">AVDCRST_MAG76</strain>
    </source>
</reference>
<dbReference type="AlphaFoldDB" id="A0A6J4HBY4"/>
<proteinExistence type="predicted"/>
<gene>
    <name evidence="2" type="ORF">AVDCRST_MAG76-526</name>
</gene>
<protein>
    <submittedName>
        <fullName evidence="2">Uncharacterized protein</fullName>
    </submittedName>
</protein>
<accession>A0A6J4HBY4</accession>